<dbReference type="PANTHER" id="PTHR43133">
    <property type="entry name" value="RNA POLYMERASE ECF-TYPE SIGMA FACTO"/>
    <property type="match status" value="1"/>
</dbReference>
<dbReference type="InterPro" id="IPR014325">
    <property type="entry name" value="RNA_pol_sigma-E_actinobac"/>
</dbReference>
<dbReference type="GO" id="GO:0006352">
    <property type="term" value="P:DNA-templated transcription initiation"/>
    <property type="evidence" value="ECO:0007669"/>
    <property type="project" value="InterPro"/>
</dbReference>
<evidence type="ECO:0000313" key="8">
    <source>
        <dbReference type="EMBL" id="NYD40324.1"/>
    </source>
</evidence>
<dbReference type="PANTHER" id="PTHR43133:SF50">
    <property type="entry name" value="ECF RNA POLYMERASE SIGMA FACTOR SIGM"/>
    <property type="match status" value="1"/>
</dbReference>
<keyword evidence="9" id="KW-1185">Reference proteome</keyword>
<dbReference type="CDD" id="cd06171">
    <property type="entry name" value="Sigma70_r4"/>
    <property type="match status" value="1"/>
</dbReference>
<name>A0A7Y9E328_9ACTN</name>
<dbReference type="InterPro" id="IPR014284">
    <property type="entry name" value="RNA_pol_sigma-70_dom"/>
</dbReference>
<evidence type="ECO:0000256" key="4">
    <source>
        <dbReference type="ARBA" id="ARBA00023125"/>
    </source>
</evidence>
<dbReference type="GO" id="GO:0016987">
    <property type="term" value="F:sigma factor activity"/>
    <property type="evidence" value="ECO:0007669"/>
    <property type="project" value="UniProtKB-KW"/>
</dbReference>
<dbReference type="InterPro" id="IPR007627">
    <property type="entry name" value="RNA_pol_sigma70_r2"/>
</dbReference>
<evidence type="ECO:0000256" key="1">
    <source>
        <dbReference type="ARBA" id="ARBA00010641"/>
    </source>
</evidence>
<keyword evidence="3" id="KW-0731">Sigma factor</keyword>
<evidence type="ECO:0000259" key="6">
    <source>
        <dbReference type="Pfam" id="PF04542"/>
    </source>
</evidence>
<dbReference type="NCBIfam" id="TIGR02983">
    <property type="entry name" value="SigE-fam_strep"/>
    <property type="match status" value="1"/>
</dbReference>
<gene>
    <name evidence="8" type="ORF">BJZ21_000407</name>
</gene>
<dbReference type="AlphaFoldDB" id="A0A7Y9E328"/>
<evidence type="ECO:0000256" key="5">
    <source>
        <dbReference type="ARBA" id="ARBA00023163"/>
    </source>
</evidence>
<keyword evidence="5" id="KW-0804">Transcription</keyword>
<sequence length="172" mass="19106">MRPGSGTGSRTADRDAAFSEFVHARRAHLRRVAYAICGDWHRADDLVQTALAKLYVAWPRVRREGGEEAYVRTIIVRANIDESRRPWRRERSTAETPEGAAPATLGVEERSALFEALQALPLMQRKTVLLRHWLGLSVTETAHELGITEGTVKSHTSRGLQALRGVLAADQA</sequence>
<dbReference type="InterPro" id="IPR013324">
    <property type="entry name" value="RNA_pol_sigma_r3/r4-like"/>
</dbReference>
<reference evidence="8 9" key="1">
    <citation type="submission" date="2020-07" db="EMBL/GenBank/DDBJ databases">
        <title>Sequencing the genomes of 1000 actinobacteria strains.</title>
        <authorList>
            <person name="Klenk H.-P."/>
        </authorList>
    </citation>
    <scope>NUCLEOTIDE SEQUENCE [LARGE SCALE GENOMIC DNA]</scope>
    <source>
        <strain evidence="8 9">DSM 21350</strain>
    </source>
</reference>
<keyword evidence="2" id="KW-0805">Transcription regulation</keyword>
<dbReference type="Gene3D" id="1.10.10.10">
    <property type="entry name" value="Winged helix-like DNA-binding domain superfamily/Winged helix DNA-binding domain"/>
    <property type="match status" value="1"/>
</dbReference>
<dbReference type="Pfam" id="PF04542">
    <property type="entry name" value="Sigma70_r2"/>
    <property type="match status" value="1"/>
</dbReference>
<dbReference type="GO" id="GO:0003677">
    <property type="term" value="F:DNA binding"/>
    <property type="evidence" value="ECO:0007669"/>
    <property type="project" value="UniProtKB-KW"/>
</dbReference>
<dbReference type="SUPFAM" id="SSF88946">
    <property type="entry name" value="Sigma2 domain of RNA polymerase sigma factors"/>
    <property type="match status" value="1"/>
</dbReference>
<proteinExistence type="inferred from homology"/>
<feature type="domain" description="RNA polymerase sigma factor 70 region 4 type 2" evidence="7">
    <location>
        <begin position="112"/>
        <end position="163"/>
    </location>
</feature>
<evidence type="ECO:0000313" key="9">
    <source>
        <dbReference type="Proteomes" id="UP000535511"/>
    </source>
</evidence>
<dbReference type="Gene3D" id="1.10.1740.10">
    <property type="match status" value="1"/>
</dbReference>
<comment type="caution">
    <text evidence="8">The sequence shown here is derived from an EMBL/GenBank/DDBJ whole genome shotgun (WGS) entry which is preliminary data.</text>
</comment>
<dbReference type="InterPro" id="IPR013249">
    <property type="entry name" value="RNA_pol_sigma70_r4_t2"/>
</dbReference>
<keyword evidence="4" id="KW-0238">DNA-binding</keyword>
<evidence type="ECO:0000256" key="2">
    <source>
        <dbReference type="ARBA" id="ARBA00023015"/>
    </source>
</evidence>
<dbReference type="InterPro" id="IPR036388">
    <property type="entry name" value="WH-like_DNA-bd_sf"/>
</dbReference>
<organism evidence="8 9">
    <name type="scientific">Nocardioides panaciterrulae</name>
    <dbReference type="NCBI Taxonomy" id="661492"/>
    <lineage>
        <taxon>Bacteria</taxon>
        <taxon>Bacillati</taxon>
        <taxon>Actinomycetota</taxon>
        <taxon>Actinomycetes</taxon>
        <taxon>Propionibacteriales</taxon>
        <taxon>Nocardioidaceae</taxon>
        <taxon>Nocardioides</taxon>
    </lineage>
</organism>
<comment type="similarity">
    <text evidence="1">Belongs to the sigma-70 factor family. ECF subfamily.</text>
</comment>
<dbReference type="EMBL" id="JACCBG010000001">
    <property type="protein sequence ID" value="NYD40324.1"/>
    <property type="molecule type" value="Genomic_DNA"/>
</dbReference>
<dbReference type="InterPro" id="IPR039425">
    <property type="entry name" value="RNA_pol_sigma-70-like"/>
</dbReference>
<protein>
    <submittedName>
        <fullName evidence="8">RNA polymerase sigma-70 factor (Sigma-E family)</fullName>
    </submittedName>
</protein>
<accession>A0A7Y9E328</accession>
<dbReference type="InterPro" id="IPR013325">
    <property type="entry name" value="RNA_pol_sigma_r2"/>
</dbReference>
<dbReference type="Proteomes" id="UP000535511">
    <property type="component" value="Unassembled WGS sequence"/>
</dbReference>
<dbReference type="SUPFAM" id="SSF88659">
    <property type="entry name" value="Sigma3 and sigma4 domains of RNA polymerase sigma factors"/>
    <property type="match status" value="1"/>
</dbReference>
<feature type="domain" description="RNA polymerase sigma-70 region 2" evidence="6">
    <location>
        <begin position="22"/>
        <end position="88"/>
    </location>
</feature>
<dbReference type="Pfam" id="PF08281">
    <property type="entry name" value="Sigma70_r4_2"/>
    <property type="match status" value="1"/>
</dbReference>
<dbReference type="NCBIfam" id="TIGR02937">
    <property type="entry name" value="sigma70-ECF"/>
    <property type="match status" value="1"/>
</dbReference>
<evidence type="ECO:0000256" key="3">
    <source>
        <dbReference type="ARBA" id="ARBA00023082"/>
    </source>
</evidence>
<dbReference type="RefSeq" id="WP_179662231.1">
    <property type="nucleotide sequence ID" value="NZ_JACCBG010000001.1"/>
</dbReference>
<evidence type="ECO:0000259" key="7">
    <source>
        <dbReference type="Pfam" id="PF08281"/>
    </source>
</evidence>